<evidence type="ECO:0000313" key="11">
    <source>
        <dbReference type="Proteomes" id="UP000053664"/>
    </source>
</evidence>
<sequence length="194" mass="20403">MRAATTLAAASIGLLAVATTHAAAWGCIGNDCDTANQLGQQIAFSAPAPDNAPAKLVPPPPGGAWTWQSCGAGGEIVDVQSIEVSPDPPKPGQNLTVRAKGTISEEVSDGTFADVVVKLGLIKLLTRRFDVCQEARANKAELQCPLAPGEYELTHTVALPREIPPAKFNVHITGANQDESDLLCLDLSINFMHR</sequence>
<evidence type="ECO:0000256" key="1">
    <source>
        <dbReference type="ARBA" id="ARBA00002053"/>
    </source>
</evidence>
<dbReference type="KEGG" id="pfp:PFL1_04440"/>
<dbReference type="FunFam" id="2.70.220.10:FF:000002">
    <property type="entry name" value="Phosphatidylglycerol/phosphatidylinositol transfer protein"/>
    <property type="match status" value="1"/>
</dbReference>
<dbReference type="AlphaFoldDB" id="A0A061H671"/>
<reference evidence="10 11" key="1">
    <citation type="journal article" date="2013" name="Plant Cell">
        <title>The transition from a phytopathogenic smut ancestor to an anamorphic biocontrol agent deciphered by comparative whole-genome analysis.</title>
        <authorList>
            <person name="Lefebvre F."/>
            <person name="Joly D.L."/>
            <person name="Labbe C."/>
            <person name="Teichmann B."/>
            <person name="Linning R."/>
            <person name="Belzile F."/>
            <person name="Bakkeren G."/>
            <person name="Belanger R.R."/>
        </authorList>
    </citation>
    <scope>NUCLEOTIDE SEQUENCE [LARGE SCALE GENOMIC DNA]</scope>
    <source>
        <strain evidence="10 11">PF-1</strain>
    </source>
</reference>
<dbReference type="Gene3D" id="2.70.220.10">
    <property type="entry name" value="Ganglioside GM2 activator"/>
    <property type="match status" value="2"/>
</dbReference>
<name>A0A061H671_9BASI</name>
<gene>
    <name evidence="10" type="ORF">PFL1_04440</name>
</gene>
<dbReference type="GeneID" id="19318544"/>
<keyword evidence="7" id="KW-0445">Lipid transport</keyword>
<dbReference type="InterPro" id="IPR003172">
    <property type="entry name" value="ML_dom"/>
</dbReference>
<dbReference type="FunFam" id="2.70.220.10:FF:000004">
    <property type="entry name" value="Related to phosphatidylglycerol/phosphatidylinositol transfer protein"/>
    <property type="match status" value="1"/>
</dbReference>
<organism evidence="10 11">
    <name type="scientific">Pseudozyma flocculosa PF-1</name>
    <dbReference type="NCBI Taxonomy" id="1277687"/>
    <lineage>
        <taxon>Eukaryota</taxon>
        <taxon>Fungi</taxon>
        <taxon>Dikarya</taxon>
        <taxon>Basidiomycota</taxon>
        <taxon>Ustilaginomycotina</taxon>
        <taxon>Ustilaginomycetes</taxon>
        <taxon>Ustilaginales</taxon>
        <taxon>Ustilaginaceae</taxon>
        <taxon>Pseudozyma</taxon>
    </lineage>
</organism>
<dbReference type="eggNOG" id="KOG4680">
    <property type="taxonomic scope" value="Eukaryota"/>
</dbReference>
<evidence type="ECO:0000256" key="3">
    <source>
        <dbReference type="ARBA" id="ARBA00011245"/>
    </source>
</evidence>
<dbReference type="HOGENOM" id="CLU_097982_3_0_1"/>
<feature type="chain" id="PRO_5001599476" description="Phosphatidylglycerol/phosphatidylinositol transfer protein" evidence="8">
    <location>
        <begin position="23"/>
        <end position="194"/>
    </location>
</feature>
<dbReference type="InterPro" id="IPR039670">
    <property type="entry name" value="NPC2-like"/>
</dbReference>
<protein>
    <recommendedName>
        <fullName evidence="4">Phosphatidylglycerol/phosphatidylinositol transfer protein</fullName>
    </recommendedName>
</protein>
<dbReference type="SUPFAM" id="SSF81296">
    <property type="entry name" value="E set domains"/>
    <property type="match status" value="1"/>
</dbReference>
<dbReference type="RefSeq" id="XP_007880156.1">
    <property type="nucleotide sequence ID" value="XM_007881965.1"/>
</dbReference>
<keyword evidence="6 8" id="KW-0732">Signal</keyword>
<feature type="signal peptide" evidence="8">
    <location>
        <begin position="1"/>
        <end position="22"/>
    </location>
</feature>
<dbReference type="InterPro" id="IPR033917">
    <property type="entry name" value="ML_PG-PI_TP"/>
</dbReference>
<comment type="subunit">
    <text evidence="3">Monomer.</text>
</comment>
<dbReference type="Proteomes" id="UP000053664">
    <property type="component" value="Unassembled WGS sequence"/>
</dbReference>
<evidence type="ECO:0000256" key="5">
    <source>
        <dbReference type="ARBA" id="ARBA00022448"/>
    </source>
</evidence>
<accession>A0A061H671</accession>
<evidence type="ECO:0000256" key="4">
    <source>
        <dbReference type="ARBA" id="ARBA00016056"/>
    </source>
</evidence>
<dbReference type="GO" id="GO:0032934">
    <property type="term" value="F:sterol binding"/>
    <property type="evidence" value="ECO:0007669"/>
    <property type="project" value="InterPro"/>
</dbReference>
<dbReference type="EMBL" id="KE361636">
    <property type="protein sequence ID" value="EPQ28113.1"/>
    <property type="molecule type" value="Genomic_DNA"/>
</dbReference>
<evidence type="ECO:0000313" key="10">
    <source>
        <dbReference type="EMBL" id="EPQ28113.1"/>
    </source>
</evidence>
<comment type="function">
    <text evidence="1">Catalyzes the intermembrane transfer of phosphatidylglycerol and phosphatidylinositol.</text>
</comment>
<dbReference type="PANTHER" id="PTHR11306:SF0">
    <property type="entry name" value="PHOSPHATIDYLGLYCEROL_PHOSPHATIDYLINOSITOL TRANSFER PROTEIN"/>
    <property type="match status" value="1"/>
</dbReference>
<evidence type="ECO:0000256" key="6">
    <source>
        <dbReference type="ARBA" id="ARBA00022729"/>
    </source>
</evidence>
<evidence type="ECO:0000256" key="8">
    <source>
        <dbReference type="SAM" id="SignalP"/>
    </source>
</evidence>
<dbReference type="CDD" id="cd00917">
    <property type="entry name" value="PG-PI_TP"/>
    <property type="match status" value="1"/>
</dbReference>
<dbReference type="PANTHER" id="PTHR11306">
    <property type="entry name" value="NIEMANN PICK TYPE C2 PROTEIN NPC2-RELATED"/>
    <property type="match status" value="1"/>
</dbReference>
<evidence type="ECO:0000259" key="9">
    <source>
        <dbReference type="SMART" id="SM00737"/>
    </source>
</evidence>
<feature type="domain" description="MD-2-related lipid-recognition" evidence="9">
    <location>
        <begin position="67"/>
        <end position="189"/>
    </location>
</feature>
<proteinExistence type="inferred from homology"/>
<comment type="similarity">
    <text evidence="2">Belongs to the NPC2 family.</text>
</comment>
<dbReference type="InterPro" id="IPR036846">
    <property type="entry name" value="GM2-AP_sf"/>
</dbReference>
<dbReference type="OrthoDB" id="6409159at2759"/>
<evidence type="ECO:0000256" key="7">
    <source>
        <dbReference type="ARBA" id="ARBA00023055"/>
    </source>
</evidence>
<dbReference type="InterPro" id="IPR014756">
    <property type="entry name" value="Ig_E-set"/>
</dbReference>
<dbReference type="SMART" id="SM00737">
    <property type="entry name" value="ML"/>
    <property type="match status" value="1"/>
</dbReference>
<evidence type="ECO:0000256" key="2">
    <source>
        <dbReference type="ARBA" id="ARBA00006370"/>
    </source>
</evidence>
<dbReference type="GO" id="GO:0032366">
    <property type="term" value="P:intracellular sterol transport"/>
    <property type="evidence" value="ECO:0007669"/>
    <property type="project" value="InterPro"/>
</dbReference>
<dbReference type="Pfam" id="PF02221">
    <property type="entry name" value="E1_DerP2_DerF2"/>
    <property type="match status" value="1"/>
</dbReference>
<keyword evidence="5" id="KW-0813">Transport</keyword>